<feature type="domain" description="HU" evidence="3">
    <location>
        <begin position="2"/>
        <end position="122"/>
    </location>
</feature>
<dbReference type="InterPro" id="IPR010992">
    <property type="entry name" value="IHF-like_DNA-bd_dom_sf"/>
</dbReference>
<evidence type="ECO:0000313" key="4">
    <source>
        <dbReference type="EMBL" id="PJI27007.1"/>
    </source>
</evidence>
<dbReference type="RefSeq" id="WP_088437955.1">
    <property type="nucleotide sequence ID" value="NZ_CP024725.1"/>
</dbReference>
<protein>
    <submittedName>
        <fullName evidence="4">DNA-binding protein</fullName>
    </submittedName>
</protein>
<evidence type="ECO:0000256" key="2">
    <source>
        <dbReference type="SAM" id="MobiDB-lite"/>
    </source>
</evidence>
<organism evidence="4 5">
    <name type="scientific">Prevotella intermedia</name>
    <dbReference type="NCBI Taxonomy" id="28131"/>
    <lineage>
        <taxon>Bacteria</taxon>
        <taxon>Pseudomonadati</taxon>
        <taxon>Bacteroidota</taxon>
        <taxon>Bacteroidia</taxon>
        <taxon>Bacteroidales</taxon>
        <taxon>Prevotellaceae</taxon>
        <taxon>Prevotella</taxon>
    </lineage>
</organism>
<dbReference type="EMBL" id="PENG01000001">
    <property type="protein sequence ID" value="PJI27007.1"/>
    <property type="molecule type" value="Genomic_DNA"/>
</dbReference>
<dbReference type="InterPro" id="IPR005902">
    <property type="entry name" value="HU_DNA-bd_put"/>
</dbReference>
<dbReference type="Gene3D" id="4.10.520.10">
    <property type="entry name" value="IHF-like DNA-binding proteins"/>
    <property type="match status" value="1"/>
</dbReference>
<evidence type="ECO:0000256" key="1">
    <source>
        <dbReference type="ARBA" id="ARBA00023125"/>
    </source>
</evidence>
<evidence type="ECO:0000259" key="3">
    <source>
        <dbReference type="Pfam" id="PF18291"/>
    </source>
</evidence>
<name>A0A246ETT9_PREIN</name>
<comment type="caution">
    <text evidence="4">The sequence shown here is derived from an EMBL/GenBank/DDBJ whole genome shotgun (WGS) entry which is preliminary data.</text>
</comment>
<dbReference type="AlphaFoldDB" id="A0A246ETT9"/>
<dbReference type="NCBIfam" id="TIGR01201">
    <property type="entry name" value="HU_rel"/>
    <property type="match status" value="1"/>
</dbReference>
<feature type="compositionally biased region" description="Gly residues" evidence="2">
    <location>
        <begin position="138"/>
        <end position="149"/>
    </location>
</feature>
<gene>
    <name evidence="4" type="ORF">CTM58_02195</name>
</gene>
<dbReference type="Proteomes" id="UP000229884">
    <property type="component" value="Unassembled WGS sequence"/>
</dbReference>
<reference evidence="4 5" key="1">
    <citation type="submission" date="2017-11" db="EMBL/GenBank/DDBJ databases">
        <title>Genome sequencing of Prevotella intermedia KCOM 2832.</title>
        <authorList>
            <person name="Kook J.-K."/>
            <person name="Park S.-N."/>
            <person name="Lim Y.K."/>
        </authorList>
    </citation>
    <scope>NUCLEOTIDE SEQUENCE [LARGE SCALE GENOMIC DNA]</scope>
    <source>
        <strain evidence="4 5">KCOM 2832</strain>
    </source>
</reference>
<keyword evidence="1 4" id="KW-0238">DNA-binding</keyword>
<dbReference type="Pfam" id="PF18291">
    <property type="entry name" value="HU-HIG"/>
    <property type="match status" value="1"/>
</dbReference>
<accession>A0A246ETT9</accession>
<proteinExistence type="predicted"/>
<sequence length="149" mass="16363">MIEFEVKSRKLNIGKRKGQTVYYASPKAKQHFTNKMVIDRIVRETSLSAGDVSNALISLGAIVRDALLMGASIDLADLGSFRVIVPPKMIDNEIDVCVETLKTPKIVFTPKMQMREAAKNVELSVDNPKRKKKKEGKQPGGSGGGNEHP</sequence>
<dbReference type="GO" id="GO:0003677">
    <property type="term" value="F:DNA binding"/>
    <property type="evidence" value="ECO:0007669"/>
    <property type="project" value="UniProtKB-KW"/>
</dbReference>
<feature type="region of interest" description="Disordered" evidence="2">
    <location>
        <begin position="119"/>
        <end position="149"/>
    </location>
</feature>
<dbReference type="SUPFAM" id="SSF47729">
    <property type="entry name" value="IHF-like DNA-binding proteins"/>
    <property type="match status" value="1"/>
</dbReference>
<dbReference type="InterPro" id="IPR041607">
    <property type="entry name" value="HU-HIG"/>
</dbReference>
<evidence type="ECO:0000313" key="5">
    <source>
        <dbReference type="Proteomes" id="UP000229884"/>
    </source>
</evidence>